<accession>A0A7W7Q793</accession>
<organism evidence="2 3">
    <name type="scientific">Actinophytocola algeriensis</name>
    <dbReference type="NCBI Taxonomy" id="1768010"/>
    <lineage>
        <taxon>Bacteria</taxon>
        <taxon>Bacillati</taxon>
        <taxon>Actinomycetota</taxon>
        <taxon>Actinomycetes</taxon>
        <taxon>Pseudonocardiales</taxon>
        <taxon>Pseudonocardiaceae</taxon>
    </lineage>
</organism>
<proteinExistence type="predicted"/>
<evidence type="ECO:0000313" key="2">
    <source>
        <dbReference type="EMBL" id="MBB4908387.1"/>
    </source>
</evidence>
<dbReference type="Pfam" id="PF14329">
    <property type="entry name" value="DUF4386"/>
    <property type="match status" value="1"/>
</dbReference>
<keyword evidence="1" id="KW-0812">Transmembrane</keyword>
<comment type="caution">
    <text evidence="2">The sequence shown here is derived from an EMBL/GenBank/DDBJ whole genome shotgun (WGS) entry which is preliminary data.</text>
</comment>
<name>A0A7W7Q793_9PSEU</name>
<dbReference type="EMBL" id="JACHJQ010000005">
    <property type="protein sequence ID" value="MBB4908387.1"/>
    <property type="molecule type" value="Genomic_DNA"/>
</dbReference>
<feature type="transmembrane region" description="Helical" evidence="1">
    <location>
        <begin position="48"/>
        <end position="68"/>
    </location>
</feature>
<evidence type="ECO:0000313" key="3">
    <source>
        <dbReference type="Proteomes" id="UP000520767"/>
    </source>
</evidence>
<evidence type="ECO:0000256" key="1">
    <source>
        <dbReference type="SAM" id="Phobius"/>
    </source>
</evidence>
<feature type="transmembrane region" description="Helical" evidence="1">
    <location>
        <begin position="164"/>
        <end position="188"/>
    </location>
</feature>
<dbReference type="InterPro" id="IPR025495">
    <property type="entry name" value="DUF4386"/>
</dbReference>
<keyword evidence="1" id="KW-0472">Membrane</keyword>
<keyword evidence="3" id="KW-1185">Reference proteome</keyword>
<feature type="transmembrane region" description="Helical" evidence="1">
    <location>
        <begin position="80"/>
        <end position="99"/>
    </location>
</feature>
<sequence>MTGPHAGRVAGIGLLAMSVLAGFANFGVVEQVVTPADAATPLFRAGVLALVLVVALDTLVALALREFFSPVDHALSTLTAWFRLVYAAVFLVAIAQLSAAVGEPDALARIEDFRGLWDLGLILFGGHLLLLGLLAYRSANVPTALAVLLAAAGLGYAVDGAGSVAGFSTGLATFTFVGEVLFMCWLLVKGGTAAARDDRRSLAGADRP</sequence>
<keyword evidence="1" id="KW-1133">Transmembrane helix</keyword>
<protein>
    <recommendedName>
        <fullName evidence="4">DUF4386 domain-containing protein</fullName>
    </recommendedName>
</protein>
<feature type="transmembrane region" description="Helical" evidence="1">
    <location>
        <begin position="119"/>
        <end position="136"/>
    </location>
</feature>
<dbReference type="RefSeq" id="WP_184812551.1">
    <property type="nucleotide sequence ID" value="NZ_JACHJQ010000005.1"/>
</dbReference>
<dbReference type="Proteomes" id="UP000520767">
    <property type="component" value="Unassembled WGS sequence"/>
</dbReference>
<gene>
    <name evidence="2" type="ORF">FHR82_004640</name>
</gene>
<evidence type="ECO:0008006" key="4">
    <source>
        <dbReference type="Google" id="ProtNLM"/>
    </source>
</evidence>
<dbReference type="AlphaFoldDB" id="A0A7W7Q793"/>
<reference evidence="2 3" key="1">
    <citation type="submission" date="2020-08" db="EMBL/GenBank/DDBJ databases">
        <title>Genomic Encyclopedia of Type Strains, Phase III (KMG-III): the genomes of soil and plant-associated and newly described type strains.</title>
        <authorList>
            <person name="Whitman W."/>
        </authorList>
    </citation>
    <scope>NUCLEOTIDE SEQUENCE [LARGE SCALE GENOMIC DNA]</scope>
    <source>
        <strain evidence="2 3">CECT 8960</strain>
    </source>
</reference>